<dbReference type="RefSeq" id="WP_164477446.1">
    <property type="nucleotide sequence ID" value="NZ_AZEF01000012.1"/>
</dbReference>
<dbReference type="EMBL" id="AZEF01000012">
    <property type="protein sequence ID" value="KRL02524.1"/>
    <property type="molecule type" value="Genomic_DNA"/>
</dbReference>
<dbReference type="PATRIC" id="fig|1423731.3.peg.710"/>
<organism evidence="1 2">
    <name type="scientific">Liquorilactobacillus capillatus DSM 19910</name>
    <dbReference type="NCBI Taxonomy" id="1423731"/>
    <lineage>
        <taxon>Bacteria</taxon>
        <taxon>Bacillati</taxon>
        <taxon>Bacillota</taxon>
        <taxon>Bacilli</taxon>
        <taxon>Lactobacillales</taxon>
        <taxon>Lactobacillaceae</taxon>
        <taxon>Liquorilactobacillus</taxon>
    </lineage>
</organism>
<dbReference type="Proteomes" id="UP000051621">
    <property type="component" value="Unassembled WGS sequence"/>
</dbReference>
<gene>
    <name evidence="1" type="ORF">FC81_GL000692</name>
</gene>
<protein>
    <submittedName>
        <fullName evidence="1">Uncharacterized protein</fullName>
    </submittedName>
</protein>
<evidence type="ECO:0000313" key="2">
    <source>
        <dbReference type="Proteomes" id="UP000051621"/>
    </source>
</evidence>
<dbReference type="AlphaFoldDB" id="A0A0R1M3B6"/>
<sequence>MKQRLFVDSGALPSDVGREDYFELLEILKAKPRDKRPVTAHDAFRKLRGD</sequence>
<comment type="caution">
    <text evidence="1">The sequence shown here is derived from an EMBL/GenBank/DDBJ whole genome shotgun (WGS) entry which is preliminary data.</text>
</comment>
<dbReference type="STRING" id="1423731.FC81_GL000692"/>
<accession>A0A0R1M3B6</accession>
<name>A0A0R1M3B6_9LACO</name>
<proteinExistence type="predicted"/>
<evidence type="ECO:0000313" key="1">
    <source>
        <dbReference type="EMBL" id="KRL02524.1"/>
    </source>
</evidence>
<keyword evidence="2" id="KW-1185">Reference proteome</keyword>
<reference evidence="1 2" key="1">
    <citation type="journal article" date="2015" name="Genome Announc.">
        <title>Expanding the biotechnology potential of lactobacilli through comparative genomics of 213 strains and associated genera.</title>
        <authorList>
            <person name="Sun Z."/>
            <person name="Harris H.M."/>
            <person name="McCann A."/>
            <person name="Guo C."/>
            <person name="Argimon S."/>
            <person name="Zhang W."/>
            <person name="Yang X."/>
            <person name="Jeffery I.B."/>
            <person name="Cooney J.C."/>
            <person name="Kagawa T.F."/>
            <person name="Liu W."/>
            <person name="Song Y."/>
            <person name="Salvetti E."/>
            <person name="Wrobel A."/>
            <person name="Rasinkangas P."/>
            <person name="Parkhill J."/>
            <person name="Rea M.C."/>
            <person name="O'Sullivan O."/>
            <person name="Ritari J."/>
            <person name="Douillard F.P."/>
            <person name="Paul Ross R."/>
            <person name="Yang R."/>
            <person name="Briner A.E."/>
            <person name="Felis G.E."/>
            <person name="de Vos W.M."/>
            <person name="Barrangou R."/>
            <person name="Klaenhammer T.R."/>
            <person name="Caufield P.W."/>
            <person name="Cui Y."/>
            <person name="Zhang H."/>
            <person name="O'Toole P.W."/>
        </authorList>
    </citation>
    <scope>NUCLEOTIDE SEQUENCE [LARGE SCALE GENOMIC DNA]</scope>
    <source>
        <strain evidence="1 2">DSM 19910</strain>
    </source>
</reference>